<keyword evidence="2" id="KW-0449">Lipoprotein</keyword>
<evidence type="ECO:0000313" key="2">
    <source>
        <dbReference type="EMBL" id="EDM73542.1"/>
    </source>
</evidence>
<organism evidence="2 3">
    <name type="scientific">Plesiocystis pacifica SIR-1</name>
    <dbReference type="NCBI Taxonomy" id="391625"/>
    <lineage>
        <taxon>Bacteria</taxon>
        <taxon>Pseudomonadati</taxon>
        <taxon>Myxococcota</taxon>
        <taxon>Polyangia</taxon>
        <taxon>Nannocystales</taxon>
        <taxon>Nannocystaceae</taxon>
        <taxon>Plesiocystis</taxon>
    </lineage>
</organism>
<dbReference type="Gene3D" id="2.60.40.1190">
    <property type="match status" value="1"/>
</dbReference>
<dbReference type="SUPFAM" id="SSF49344">
    <property type="entry name" value="CBD9-like"/>
    <property type="match status" value="1"/>
</dbReference>
<dbReference type="InterPro" id="IPR010502">
    <property type="entry name" value="Carb-bd_dom_fam9"/>
</dbReference>
<protein>
    <submittedName>
        <fullName evidence="2">Putative lipoprotein</fullName>
    </submittedName>
</protein>
<dbReference type="Pfam" id="PF06452">
    <property type="entry name" value="CBM9_1"/>
    <property type="match status" value="1"/>
</dbReference>
<accession>A6GKR1</accession>
<evidence type="ECO:0000259" key="1">
    <source>
        <dbReference type="Pfam" id="PF06452"/>
    </source>
</evidence>
<comment type="caution">
    <text evidence="2">The sequence shown here is derived from an EMBL/GenBank/DDBJ whole genome shotgun (WGS) entry which is preliminary data.</text>
</comment>
<dbReference type="RefSeq" id="WP_006977297.1">
    <property type="nucleotide sequence ID" value="NZ_ABCS01000218.1"/>
</dbReference>
<dbReference type="CDD" id="cd09620">
    <property type="entry name" value="CBM9_like_3"/>
    <property type="match status" value="1"/>
</dbReference>
<name>A6GKR1_9BACT</name>
<sequence length="426" mass="46327">MASARGRALGVLGLTSALACGSEGASEQGSEREAELVQPLAEAPGVTAYSGRIEFEGGGVIQNWRVEGSLAPDRDGPSSGVRLIFDAEGLEGRSVRVGMLPALAAARQEVAFGSPGQPGEPRANWTRFDFGGDRASGTIEVELLAPGSDWHAADAVIVLEVHARGELRGHRLAVLRGPRSEMVNGEARFEGGRAVLALLPVERRPSVVKAARVGAEGITLDGRRDEAVWRADGAQRLLSSRTGEPPRELEEQLGGPTWVWFAWDEEALYVAAQLPDPDLYAPHERRDDPLYRDEAFEVFLAADNSGRAYLEHQVSARGVHFDARFPEYRKGDEAWNGSWRSAVRLDGELDERGGDRGWSVELAFPWAELCAETELRCPVAAGTRLRTNVFRLDKPDRKSQVGLALSPTLRPDFHAWGNAAVLELID</sequence>
<feature type="domain" description="Carbohydrate-binding" evidence="1">
    <location>
        <begin position="261"/>
        <end position="369"/>
    </location>
</feature>
<dbReference type="AlphaFoldDB" id="A6GKR1"/>
<dbReference type="GO" id="GO:0004553">
    <property type="term" value="F:hydrolase activity, hydrolyzing O-glycosyl compounds"/>
    <property type="evidence" value="ECO:0007669"/>
    <property type="project" value="InterPro"/>
</dbReference>
<dbReference type="GO" id="GO:0030246">
    <property type="term" value="F:carbohydrate binding"/>
    <property type="evidence" value="ECO:0007669"/>
    <property type="project" value="InterPro"/>
</dbReference>
<dbReference type="STRING" id="391625.PPSIR1_07315"/>
<dbReference type="eggNOG" id="COG3509">
    <property type="taxonomic scope" value="Bacteria"/>
</dbReference>
<gene>
    <name evidence="2" type="ORF">PPSIR1_07315</name>
</gene>
<dbReference type="PROSITE" id="PS51257">
    <property type="entry name" value="PROKAR_LIPOPROTEIN"/>
    <property type="match status" value="1"/>
</dbReference>
<dbReference type="EMBL" id="ABCS01000218">
    <property type="protein sequence ID" value="EDM73542.1"/>
    <property type="molecule type" value="Genomic_DNA"/>
</dbReference>
<dbReference type="Proteomes" id="UP000005801">
    <property type="component" value="Unassembled WGS sequence"/>
</dbReference>
<proteinExistence type="predicted"/>
<keyword evidence="3" id="KW-1185">Reference proteome</keyword>
<dbReference type="GO" id="GO:0016052">
    <property type="term" value="P:carbohydrate catabolic process"/>
    <property type="evidence" value="ECO:0007669"/>
    <property type="project" value="InterPro"/>
</dbReference>
<dbReference type="OrthoDB" id="9786766at2"/>
<evidence type="ECO:0000313" key="3">
    <source>
        <dbReference type="Proteomes" id="UP000005801"/>
    </source>
</evidence>
<reference evidence="2 3" key="1">
    <citation type="submission" date="2007-06" db="EMBL/GenBank/DDBJ databases">
        <authorList>
            <person name="Shimkets L."/>
            <person name="Ferriera S."/>
            <person name="Johnson J."/>
            <person name="Kravitz S."/>
            <person name="Beeson K."/>
            <person name="Sutton G."/>
            <person name="Rogers Y.-H."/>
            <person name="Friedman R."/>
            <person name="Frazier M."/>
            <person name="Venter J.C."/>
        </authorList>
    </citation>
    <scope>NUCLEOTIDE SEQUENCE [LARGE SCALE GENOMIC DNA]</scope>
    <source>
        <strain evidence="2 3">SIR-1</strain>
    </source>
</reference>